<dbReference type="EMBL" id="REFC01000011">
    <property type="protein sequence ID" value="RMA66039.1"/>
    <property type="molecule type" value="Genomic_DNA"/>
</dbReference>
<dbReference type="AlphaFoldDB" id="A0A3L9Z3N1"/>
<sequence length="86" mass="8691">MKKLIFTALVIGLVATSCKKDDNGDEGSGACQTCVQAQSGASVEYCDNGDGTYSATTSGTTINSTLGGLTFGELITSLELAGVDCN</sequence>
<name>A0A3L9Z3N1_9FLAO</name>
<proteinExistence type="predicted"/>
<gene>
    <name evidence="1" type="ORF">BXY75_0456</name>
</gene>
<dbReference type="Proteomes" id="UP000271339">
    <property type="component" value="Unassembled WGS sequence"/>
</dbReference>
<protein>
    <submittedName>
        <fullName evidence="1">Uncharacterized protein</fullName>
    </submittedName>
</protein>
<dbReference type="RefSeq" id="WP_121906057.1">
    <property type="nucleotide sequence ID" value="NZ_REFC01000011.1"/>
</dbReference>
<reference evidence="1 2" key="1">
    <citation type="submission" date="2018-10" db="EMBL/GenBank/DDBJ databases">
        <title>Genomic Encyclopedia of Archaeal and Bacterial Type Strains, Phase II (KMG-II): from individual species to whole genera.</title>
        <authorList>
            <person name="Goeker M."/>
        </authorList>
    </citation>
    <scope>NUCLEOTIDE SEQUENCE [LARGE SCALE GENOMIC DNA]</scope>
    <source>
        <strain evidence="1 2">DSM 23424</strain>
    </source>
</reference>
<accession>A0A3L9Z3N1</accession>
<dbReference type="PROSITE" id="PS51257">
    <property type="entry name" value="PROKAR_LIPOPROTEIN"/>
    <property type="match status" value="1"/>
</dbReference>
<comment type="caution">
    <text evidence="1">The sequence shown here is derived from an EMBL/GenBank/DDBJ whole genome shotgun (WGS) entry which is preliminary data.</text>
</comment>
<evidence type="ECO:0000313" key="2">
    <source>
        <dbReference type="Proteomes" id="UP000271339"/>
    </source>
</evidence>
<evidence type="ECO:0000313" key="1">
    <source>
        <dbReference type="EMBL" id="RMA66039.1"/>
    </source>
</evidence>
<dbReference type="OrthoDB" id="1161488at2"/>
<organism evidence="1 2">
    <name type="scientific">Ulvibacter antarcticus</name>
    <dbReference type="NCBI Taxonomy" id="442714"/>
    <lineage>
        <taxon>Bacteria</taxon>
        <taxon>Pseudomonadati</taxon>
        <taxon>Bacteroidota</taxon>
        <taxon>Flavobacteriia</taxon>
        <taxon>Flavobacteriales</taxon>
        <taxon>Flavobacteriaceae</taxon>
        <taxon>Ulvibacter</taxon>
    </lineage>
</organism>
<keyword evidence="2" id="KW-1185">Reference proteome</keyword>